<keyword evidence="2" id="KW-0479">Metal-binding</keyword>
<evidence type="ECO:0000313" key="12">
    <source>
        <dbReference type="Proteomes" id="UP001497623"/>
    </source>
</evidence>
<name>A0AAV2QIH0_MEGNR</name>
<dbReference type="SUPFAM" id="SSF57667">
    <property type="entry name" value="beta-beta-alpha zinc fingers"/>
    <property type="match status" value="2"/>
</dbReference>
<feature type="non-terminal residue" evidence="11">
    <location>
        <position position="104"/>
    </location>
</feature>
<evidence type="ECO:0000256" key="2">
    <source>
        <dbReference type="ARBA" id="ARBA00022723"/>
    </source>
</evidence>
<keyword evidence="12" id="KW-1185">Reference proteome</keyword>
<dbReference type="Proteomes" id="UP001497623">
    <property type="component" value="Unassembled WGS sequence"/>
</dbReference>
<evidence type="ECO:0000256" key="3">
    <source>
        <dbReference type="ARBA" id="ARBA00022737"/>
    </source>
</evidence>
<feature type="non-terminal residue" evidence="11">
    <location>
        <position position="1"/>
    </location>
</feature>
<organism evidence="11 12">
    <name type="scientific">Meganyctiphanes norvegica</name>
    <name type="common">Northern krill</name>
    <name type="synonym">Thysanopoda norvegica</name>
    <dbReference type="NCBI Taxonomy" id="48144"/>
    <lineage>
        <taxon>Eukaryota</taxon>
        <taxon>Metazoa</taxon>
        <taxon>Ecdysozoa</taxon>
        <taxon>Arthropoda</taxon>
        <taxon>Crustacea</taxon>
        <taxon>Multicrustacea</taxon>
        <taxon>Malacostraca</taxon>
        <taxon>Eumalacostraca</taxon>
        <taxon>Eucarida</taxon>
        <taxon>Euphausiacea</taxon>
        <taxon>Euphausiidae</taxon>
        <taxon>Meganyctiphanes</taxon>
    </lineage>
</organism>
<feature type="domain" description="C2H2-type" evidence="10">
    <location>
        <begin position="6"/>
        <end position="33"/>
    </location>
</feature>
<reference evidence="11 12" key="1">
    <citation type="submission" date="2024-05" db="EMBL/GenBank/DDBJ databases">
        <authorList>
            <person name="Wallberg A."/>
        </authorList>
    </citation>
    <scope>NUCLEOTIDE SEQUENCE [LARGE SCALE GENOMIC DNA]</scope>
</reference>
<evidence type="ECO:0000256" key="7">
    <source>
        <dbReference type="ARBA" id="ARBA00023163"/>
    </source>
</evidence>
<protein>
    <recommendedName>
        <fullName evidence="10">C2H2-type domain-containing protein</fullName>
    </recommendedName>
</protein>
<evidence type="ECO:0000259" key="10">
    <source>
        <dbReference type="PROSITE" id="PS50157"/>
    </source>
</evidence>
<feature type="domain" description="C2H2-type" evidence="10">
    <location>
        <begin position="48"/>
        <end position="75"/>
    </location>
</feature>
<comment type="subcellular location">
    <subcellularLocation>
        <location evidence="1">Nucleus</location>
    </subcellularLocation>
</comment>
<dbReference type="InterPro" id="IPR036236">
    <property type="entry name" value="Znf_C2H2_sf"/>
</dbReference>
<keyword evidence="4 9" id="KW-0863">Zinc-finger</keyword>
<dbReference type="GO" id="GO:0008270">
    <property type="term" value="F:zinc ion binding"/>
    <property type="evidence" value="ECO:0007669"/>
    <property type="project" value="UniProtKB-KW"/>
</dbReference>
<dbReference type="PANTHER" id="PTHR24399">
    <property type="entry name" value="ZINC FINGER AND BTB DOMAIN-CONTAINING"/>
    <property type="match status" value="1"/>
</dbReference>
<dbReference type="GO" id="GO:0001227">
    <property type="term" value="F:DNA-binding transcription repressor activity, RNA polymerase II-specific"/>
    <property type="evidence" value="ECO:0007669"/>
    <property type="project" value="TreeGrafter"/>
</dbReference>
<keyword evidence="7" id="KW-0804">Transcription</keyword>
<comment type="caution">
    <text evidence="11">The sequence shown here is derived from an EMBL/GenBank/DDBJ whole genome shotgun (WGS) entry which is preliminary data.</text>
</comment>
<evidence type="ECO:0000256" key="9">
    <source>
        <dbReference type="PROSITE-ProRule" id="PRU00042"/>
    </source>
</evidence>
<keyword evidence="6" id="KW-0805">Transcription regulation</keyword>
<gene>
    <name evidence="11" type="ORF">MNOR_LOCUS11985</name>
</gene>
<dbReference type="SMART" id="SM00355">
    <property type="entry name" value="ZnF_C2H2"/>
    <property type="match status" value="3"/>
</dbReference>
<evidence type="ECO:0000256" key="1">
    <source>
        <dbReference type="ARBA" id="ARBA00004123"/>
    </source>
</evidence>
<dbReference type="GO" id="GO:0005654">
    <property type="term" value="C:nucleoplasm"/>
    <property type="evidence" value="ECO:0007669"/>
    <property type="project" value="TreeGrafter"/>
</dbReference>
<keyword evidence="8" id="KW-0539">Nucleus</keyword>
<evidence type="ECO:0000256" key="5">
    <source>
        <dbReference type="ARBA" id="ARBA00022833"/>
    </source>
</evidence>
<dbReference type="Gene3D" id="3.30.160.60">
    <property type="entry name" value="Classic Zinc Finger"/>
    <property type="match status" value="3"/>
</dbReference>
<keyword evidence="5" id="KW-0862">Zinc</keyword>
<keyword evidence="3" id="KW-0677">Repeat</keyword>
<dbReference type="FunFam" id="3.30.160.60:FF:001498">
    <property type="entry name" value="Zinc finger protein 404"/>
    <property type="match status" value="1"/>
</dbReference>
<dbReference type="PROSITE" id="PS00028">
    <property type="entry name" value="ZINC_FINGER_C2H2_1"/>
    <property type="match status" value="3"/>
</dbReference>
<accession>A0AAV2QIH0</accession>
<dbReference type="InterPro" id="IPR013087">
    <property type="entry name" value="Znf_C2H2_type"/>
</dbReference>
<dbReference type="Pfam" id="PF00096">
    <property type="entry name" value="zf-C2H2"/>
    <property type="match status" value="2"/>
</dbReference>
<dbReference type="PANTHER" id="PTHR24399:SF23">
    <property type="entry name" value="C2H2-TYPE DOMAIN-CONTAINING PROTEIN"/>
    <property type="match status" value="1"/>
</dbReference>
<dbReference type="EMBL" id="CAXKWB010006420">
    <property type="protein sequence ID" value="CAL4082748.1"/>
    <property type="molecule type" value="Genomic_DNA"/>
</dbReference>
<proteinExistence type="predicted"/>
<evidence type="ECO:0000256" key="4">
    <source>
        <dbReference type="ARBA" id="ARBA00022771"/>
    </source>
</evidence>
<sequence length="104" mass="12230">TGQSPFKCIHCEKCFSTHNHLMKHLRTHTSEKPYRSQTVDRPYTCLPYTCFNCDQAFSQTSDLLNHQRTHIGEKAYQCNHCDKSFALKTSLLCHLIDYHQIFIH</sequence>
<evidence type="ECO:0000256" key="6">
    <source>
        <dbReference type="ARBA" id="ARBA00023015"/>
    </source>
</evidence>
<evidence type="ECO:0000313" key="11">
    <source>
        <dbReference type="EMBL" id="CAL4082748.1"/>
    </source>
</evidence>
<evidence type="ECO:0000256" key="8">
    <source>
        <dbReference type="ARBA" id="ARBA00023242"/>
    </source>
</evidence>
<dbReference type="GO" id="GO:0000978">
    <property type="term" value="F:RNA polymerase II cis-regulatory region sequence-specific DNA binding"/>
    <property type="evidence" value="ECO:0007669"/>
    <property type="project" value="TreeGrafter"/>
</dbReference>
<dbReference type="FunFam" id="3.30.160.60:FF:000100">
    <property type="entry name" value="Zinc finger 45-like"/>
    <property type="match status" value="2"/>
</dbReference>
<dbReference type="AlphaFoldDB" id="A0AAV2QIH0"/>
<dbReference type="PROSITE" id="PS50157">
    <property type="entry name" value="ZINC_FINGER_C2H2_2"/>
    <property type="match status" value="3"/>
</dbReference>
<feature type="domain" description="C2H2-type" evidence="10">
    <location>
        <begin position="76"/>
        <end position="104"/>
    </location>
</feature>